<gene>
    <name evidence="1" type="ordered locus">BFO_0465</name>
</gene>
<dbReference type="EMBL" id="CP003191">
    <property type="protein sequence ID" value="AEW22134.1"/>
    <property type="molecule type" value="Genomic_DNA"/>
</dbReference>
<name>G8UKX4_TANFA</name>
<keyword evidence="2" id="KW-1185">Reference proteome</keyword>
<evidence type="ECO:0000313" key="2">
    <source>
        <dbReference type="Proteomes" id="UP000005436"/>
    </source>
</evidence>
<accession>G8UKX4</accession>
<dbReference type="Proteomes" id="UP000005436">
    <property type="component" value="Chromosome"/>
</dbReference>
<dbReference type="STRING" id="203275.BFO_0465"/>
<sequence>MKNSLKNVPCAACMRFRTEENERYLVTKRKELRLTEKK</sequence>
<reference evidence="2" key="1">
    <citation type="submission" date="2011-12" db="EMBL/GenBank/DDBJ databases">
        <title>Complete sequence of Tannerella forsythia ATCC 43037.</title>
        <authorList>
            <person name="Dewhirst F."/>
            <person name="Tanner A."/>
            <person name="Izard J."/>
            <person name="Brinkac L."/>
            <person name="Durkin A.S."/>
            <person name="Hostetler J."/>
            <person name="Shetty J."/>
            <person name="Torralba M."/>
            <person name="Gill S."/>
            <person name="Nelson K."/>
        </authorList>
    </citation>
    <scope>NUCLEOTIDE SEQUENCE [LARGE SCALE GENOMIC DNA]</scope>
    <source>
        <strain evidence="2">ATCC 43037 / JCM 10827 / CCUG 33226 / KCTC 5666 / FDC 338</strain>
    </source>
</reference>
<dbReference type="KEGG" id="tfo:BFO_0465"/>
<dbReference type="AlphaFoldDB" id="G8UKX4"/>
<dbReference type="HOGENOM" id="CLU_3334063_0_0_10"/>
<protein>
    <submittedName>
        <fullName evidence="1">Uncharacterized protein</fullName>
    </submittedName>
</protein>
<evidence type="ECO:0000313" key="1">
    <source>
        <dbReference type="EMBL" id="AEW22134.1"/>
    </source>
</evidence>
<proteinExistence type="predicted"/>
<dbReference type="PATRIC" id="fig|203275.8.peg.416"/>
<organism evidence="1 2">
    <name type="scientific">Tannerella forsythia (strain ATCC 43037 / JCM 10827 / CCUG 21028 A / KCTC 5666 / FDC 338)</name>
    <name type="common">Bacteroides forsythus</name>
    <dbReference type="NCBI Taxonomy" id="203275"/>
    <lineage>
        <taxon>Bacteria</taxon>
        <taxon>Pseudomonadati</taxon>
        <taxon>Bacteroidota</taxon>
        <taxon>Bacteroidia</taxon>
        <taxon>Bacteroidales</taxon>
        <taxon>Tannerellaceae</taxon>
        <taxon>Tannerella</taxon>
    </lineage>
</organism>